<dbReference type="SMART" id="SM00822">
    <property type="entry name" value="PKS_KR"/>
    <property type="match status" value="1"/>
</dbReference>
<dbReference type="PROSITE" id="PS00061">
    <property type="entry name" value="ADH_SHORT"/>
    <property type="match status" value="1"/>
</dbReference>
<name>A0A5P2C145_STRVZ</name>
<keyword evidence="2" id="KW-0560">Oxidoreductase</keyword>
<evidence type="ECO:0000259" key="3">
    <source>
        <dbReference type="SMART" id="SM00822"/>
    </source>
</evidence>
<dbReference type="NCBIfam" id="NF005559">
    <property type="entry name" value="PRK07231.1"/>
    <property type="match status" value="1"/>
</dbReference>
<comment type="similarity">
    <text evidence="1">Belongs to the short-chain dehydrogenases/reductases (SDR) family.</text>
</comment>
<evidence type="ECO:0000256" key="1">
    <source>
        <dbReference type="ARBA" id="ARBA00006484"/>
    </source>
</evidence>
<gene>
    <name evidence="4" type="ORF">DEJ48_17715</name>
</gene>
<dbReference type="InterPro" id="IPR002347">
    <property type="entry name" value="SDR_fam"/>
</dbReference>
<dbReference type="GO" id="GO:0016491">
    <property type="term" value="F:oxidoreductase activity"/>
    <property type="evidence" value="ECO:0007669"/>
    <property type="project" value="UniProtKB-KW"/>
</dbReference>
<sequence>MAGRLLDVVSEAGGLRDEALPGLGGRVALVTGASGGIGAGIAWRFAQAGASVVVHYRSGKERAEEVVGRIVAAGGDAVAVPADLKREEECHRLVEEARAWRGRLDALVNNAGIQPLQELAGMSAADWRELSEANVTSAFCCTQAAAEVMAGQDGGGTVTQIASIEGSHPAPGHAHYSASKAALIMFARSAALEYGPRGIRVNSVSPGLVDRPGLAGDWPEGVERWGRAAPLGRLGTPEDIGSACVFLASDAASWITGTDLVVDGGVGARPTW</sequence>
<dbReference type="Proteomes" id="UP000322927">
    <property type="component" value="Chromosome"/>
</dbReference>
<feature type="domain" description="Ketoreductase" evidence="3">
    <location>
        <begin position="26"/>
        <end position="218"/>
    </location>
</feature>
<dbReference type="InterPro" id="IPR036291">
    <property type="entry name" value="NAD(P)-bd_dom_sf"/>
</dbReference>
<dbReference type="InterPro" id="IPR057326">
    <property type="entry name" value="KR_dom"/>
</dbReference>
<dbReference type="RefSeq" id="WP_150217133.1">
    <property type="nucleotide sequence ID" value="NZ_CP029192.1"/>
</dbReference>
<dbReference type="PANTHER" id="PTHR43639:SF1">
    <property type="entry name" value="SHORT-CHAIN DEHYDROGENASE_REDUCTASE FAMILY PROTEIN"/>
    <property type="match status" value="1"/>
</dbReference>
<dbReference type="Pfam" id="PF13561">
    <property type="entry name" value="adh_short_C2"/>
    <property type="match status" value="1"/>
</dbReference>
<evidence type="ECO:0000313" key="4">
    <source>
        <dbReference type="EMBL" id="QES35001.1"/>
    </source>
</evidence>
<protein>
    <submittedName>
        <fullName evidence="4">Short-chain dehydrogenase</fullName>
    </submittedName>
</protein>
<dbReference type="InterPro" id="IPR020904">
    <property type="entry name" value="Sc_DH/Rdtase_CS"/>
</dbReference>
<dbReference type="AlphaFoldDB" id="A0A5P2C145"/>
<dbReference type="PRINTS" id="PR00080">
    <property type="entry name" value="SDRFAMILY"/>
</dbReference>
<reference evidence="4 5" key="1">
    <citation type="submission" date="2018-05" db="EMBL/GenBank/DDBJ databases">
        <title>Streptomyces venezuelae.</title>
        <authorList>
            <person name="Kim W."/>
            <person name="Lee N."/>
            <person name="Cho B.-K."/>
        </authorList>
    </citation>
    <scope>NUCLEOTIDE SEQUENCE [LARGE SCALE GENOMIC DNA]</scope>
    <source>
        <strain evidence="4 5">ATCC 14584</strain>
    </source>
</reference>
<dbReference type="EMBL" id="CP029192">
    <property type="protein sequence ID" value="QES35001.1"/>
    <property type="molecule type" value="Genomic_DNA"/>
</dbReference>
<accession>A0A5P2C145</accession>
<dbReference type="PRINTS" id="PR00081">
    <property type="entry name" value="GDHRDH"/>
</dbReference>
<dbReference type="PANTHER" id="PTHR43639">
    <property type="entry name" value="OXIDOREDUCTASE, SHORT-CHAIN DEHYDROGENASE/REDUCTASE FAMILY (AFU_ORTHOLOGUE AFUA_5G02870)"/>
    <property type="match status" value="1"/>
</dbReference>
<evidence type="ECO:0000256" key="2">
    <source>
        <dbReference type="ARBA" id="ARBA00023002"/>
    </source>
</evidence>
<proteinExistence type="inferred from homology"/>
<evidence type="ECO:0000313" key="5">
    <source>
        <dbReference type="Proteomes" id="UP000322927"/>
    </source>
</evidence>
<dbReference type="FunFam" id="3.40.50.720:FF:000084">
    <property type="entry name" value="Short-chain dehydrogenase reductase"/>
    <property type="match status" value="1"/>
</dbReference>
<dbReference type="SUPFAM" id="SSF51735">
    <property type="entry name" value="NAD(P)-binding Rossmann-fold domains"/>
    <property type="match status" value="1"/>
</dbReference>
<dbReference type="OrthoDB" id="9804774at2"/>
<organism evidence="4 5">
    <name type="scientific">Streptomyces venezuelae</name>
    <dbReference type="NCBI Taxonomy" id="54571"/>
    <lineage>
        <taxon>Bacteria</taxon>
        <taxon>Bacillati</taxon>
        <taxon>Actinomycetota</taxon>
        <taxon>Actinomycetes</taxon>
        <taxon>Kitasatosporales</taxon>
        <taxon>Streptomycetaceae</taxon>
        <taxon>Streptomyces</taxon>
    </lineage>
</organism>
<dbReference type="Gene3D" id="3.40.50.720">
    <property type="entry name" value="NAD(P)-binding Rossmann-like Domain"/>
    <property type="match status" value="1"/>
</dbReference>